<dbReference type="Proteomes" id="UP000033661">
    <property type="component" value="Unassembled WGS sequence"/>
</dbReference>
<dbReference type="RefSeq" id="WP_045799132.1">
    <property type="nucleotide sequence ID" value="NZ_LAOI01000001.1"/>
</dbReference>
<keyword evidence="2" id="KW-1185">Reference proteome</keyword>
<proteinExistence type="predicted"/>
<comment type="caution">
    <text evidence="1">The sequence shown here is derived from an EMBL/GenBank/DDBJ whole genome shotgun (WGS) entry which is preliminary data.</text>
</comment>
<evidence type="ECO:0000313" key="1">
    <source>
        <dbReference type="EMBL" id="KJV90448.1"/>
    </source>
</evidence>
<gene>
    <name evidence="1" type="ORF">RBEAN4_1452</name>
</gene>
<evidence type="ECO:0000313" key="2">
    <source>
        <dbReference type="Proteomes" id="UP000033661"/>
    </source>
</evidence>
<sequence length="102" mass="11605">MKNKEQNFTSTSIEPLMMIEDLLESIDIFTMIEDTLPVKSSNSFYNTVVYGFNYALEVIAPLAKNICEYFAGTSQNIEDNLHVPNMGDAPELWDSFTSYSIF</sequence>
<accession>A0A0F3QD32</accession>
<name>A0A0F3QD32_RICBE</name>
<reference evidence="1 2" key="1">
    <citation type="submission" date="2015-02" db="EMBL/GenBank/DDBJ databases">
        <title>Genome Sequencing of Rickettsiales.</title>
        <authorList>
            <person name="Daugherty S.C."/>
            <person name="Su Q."/>
            <person name="Abolude K."/>
            <person name="Beier-Sexton M."/>
            <person name="Carlyon J.A."/>
            <person name="Carter R."/>
            <person name="Day N.P."/>
            <person name="Dumler S.J."/>
            <person name="Dyachenko V."/>
            <person name="Godinez A."/>
            <person name="Kurtti T.J."/>
            <person name="Lichay M."/>
            <person name="Mullins K.E."/>
            <person name="Ott S."/>
            <person name="Pappas-Brown V."/>
            <person name="Paris D.H."/>
            <person name="Patel P."/>
            <person name="Richards A.L."/>
            <person name="Sadzewicz L."/>
            <person name="Sears K."/>
            <person name="Seidman D."/>
            <person name="Sengamalay N."/>
            <person name="Stenos J."/>
            <person name="Tallon L.J."/>
            <person name="Vincent G."/>
            <person name="Fraser C.M."/>
            <person name="Munderloh U."/>
            <person name="Dunning-Hotopp J.C."/>
        </authorList>
    </citation>
    <scope>NUCLEOTIDE SEQUENCE [LARGE SCALE GENOMIC DNA]</scope>
    <source>
        <strain evidence="1 2">RML An4</strain>
    </source>
</reference>
<protein>
    <submittedName>
        <fullName evidence="1">Uncharacterized protein</fullName>
    </submittedName>
</protein>
<dbReference type="PATRIC" id="fig|1359193.3.peg.1409"/>
<dbReference type="EMBL" id="LAOI01000001">
    <property type="protein sequence ID" value="KJV90448.1"/>
    <property type="molecule type" value="Genomic_DNA"/>
</dbReference>
<dbReference type="AlphaFoldDB" id="A0A0F3QD32"/>
<organism evidence="1 2">
    <name type="scientific">Rickettsia bellii str. RML An4</name>
    <dbReference type="NCBI Taxonomy" id="1359193"/>
    <lineage>
        <taxon>Bacteria</taxon>
        <taxon>Pseudomonadati</taxon>
        <taxon>Pseudomonadota</taxon>
        <taxon>Alphaproteobacteria</taxon>
        <taxon>Rickettsiales</taxon>
        <taxon>Rickettsiaceae</taxon>
        <taxon>Rickettsieae</taxon>
        <taxon>Rickettsia</taxon>
        <taxon>belli group</taxon>
    </lineage>
</organism>